<name>A0A210R5S7_MIZYE</name>
<dbReference type="GO" id="GO:0046872">
    <property type="term" value="F:metal ion binding"/>
    <property type="evidence" value="ECO:0007669"/>
    <property type="project" value="UniProtKB-KW"/>
</dbReference>
<dbReference type="GO" id="GO:0006508">
    <property type="term" value="P:proteolysis"/>
    <property type="evidence" value="ECO:0007669"/>
    <property type="project" value="UniProtKB-KW"/>
</dbReference>
<feature type="disulfide bond" evidence="15">
    <location>
        <begin position="642"/>
        <end position="679"/>
    </location>
</feature>
<feature type="binding site" evidence="14">
    <location>
        <position position="536"/>
    </location>
    <ligand>
        <name>Ca(2+)</name>
        <dbReference type="ChEBI" id="CHEBI:29108"/>
        <label>2</label>
    </ligand>
</feature>
<dbReference type="PRINTS" id="PR01705">
    <property type="entry name" value="TSP1REPEAT"/>
</dbReference>
<dbReference type="InterPro" id="IPR010909">
    <property type="entry name" value="PLAC"/>
</dbReference>
<dbReference type="FunFam" id="2.60.120.830:FF:000001">
    <property type="entry name" value="A disintegrin and metalloproteinase with thrombospondin motifs 1"/>
    <property type="match status" value="1"/>
</dbReference>
<feature type="binding site" evidence="14">
    <location>
        <position position="336"/>
    </location>
    <ligand>
        <name>Ca(2+)</name>
        <dbReference type="ChEBI" id="CHEBI:29108"/>
        <label>1</label>
    </ligand>
</feature>
<keyword evidence="4" id="KW-0645">Protease</keyword>
<feature type="binding site" evidence="14 16">
    <location>
        <position position="486"/>
    </location>
    <ligand>
        <name>Zn(2+)</name>
        <dbReference type="ChEBI" id="CHEBI:29105"/>
        <note>catalytic</note>
    </ligand>
</feature>
<comment type="caution">
    <text evidence="21">The sequence shown here is derived from an EMBL/GenBank/DDBJ whole genome shotgun (WGS) entry which is preliminary data.</text>
</comment>
<evidence type="ECO:0000256" key="12">
    <source>
        <dbReference type="ARBA" id="ARBA00023180"/>
    </source>
</evidence>
<feature type="binding site" evidence="14">
    <location>
        <position position="424"/>
    </location>
    <ligand>
        <name>Ca(2+)</name>
        <dbReference type="ChEBI" id="CHEBI:29108"/>
        <label>1</label>
    </ligand>
</feature>
<keyword evidence="6 18" id="KW-0732">Signal</keyword>
<evidence type="ECO:0000256" key="3">
    <source>
        <dbReference type="ARBA" id="ARBA00022530"/>
    </source>
</evidence>
<evidence type="ECO:0000256" key="2">
    <source>
        <dbReference type="ARBA" id="ARBA00022525"/>
    </source>
</evidence>
<evidence type="ECO:0000256" key="10">
    <source>
        <dbReference type="ARBA" id="ARBA00023049"/>
    </source>
</evidence>
<keyword evidence="14" id="KW-0106">Calcium</keyword>
<dbReference type="PROSITE" id="PS50900">
    <property type="entry name" value="PLAC"/>
    <property type="match status" value="1"/>
</dbReference>
<gene>
    <name evidence="21" type="ORF">KP79_PYT14380</name>
</gene>
<evidence type="ECO:0000313" key="22">
    <source>
        <dbReference type="Proteomes" id="UP000242188"/>
    </source>
</evidence>
<keyword evidence="12" id="KW-0325">Glycoprotein</keyword>
<keyword evidence="10" id="KW-0482">Metalloprotease</keyword>
<keyword evidence="21" id="KW-0401">Integrin</keyword>
<dbReference type="PROSITE" id="PS50215">
    <property type="entry name" value="ADAM_MEPRO"/>
    <property type="match status" value="1"/>
</dbReference>
<dbReference type="InterPro" id="IPR010294">
    <property type="entry name" value="ADAMTS_spacer1"/>
</dbReference>
<keyword evidence="2" id="KW-0964">Secreted</keyword>
<keyword evidence="22" id="KW-1185">Reference proteome</keyword>
<dbReference type="GO" id="GO:0004222">
    <property type="term" value="F:metalloendopeptidase activity"/>
    <property type="evidence" value="ECO:0007669"/>
    <property type="project" value="InterPro"/>
</dbReference>
<evidence type="ECO:0000256" key="11">
    <source>
        <dbReference type="ARBA" id="ARBA00023157"/>
    </source>
</evidence>
<comment type="cofactor">
    <cofactor evidence="14">
        <name>Zn(2+)</name>
        <dbReference type="ChEBI" id="CHEBI:29105"/>
    </cofactor>
    <text evidence="14">Binds 1 zinc ion per subunit.</text>
</comment>
<dbReference type="CDD" id="cd04273">
    <property type="entry name" value="ZnMc_ADAMTS_like"/>
    <property type="match status" value="1"/>
</dbReference>
<evidence type="ECO:0000256" key="14">
    <source>
        <dbReference type="PIRSR" id="PIRSR613273-2"/>
    </source>
</evidence>
<feature type="disulfide bond" evidence="15">
    <location>
        <begin position="493"/>
        <end position="517"/>
    </location>
</feature>
<dbReference type="GO" id="GO:0030198">
    <property type="term" value="P:extracellular matrix organization"/>
    <property type="evidence" value="ECO:0007669"/>
    <property type="project" value="InterPro"/>
</dbReference>
<feature type="disulfide bond" evidence="15">
    <location>
        <begin position="561"/>
        <end position="587"/>
    </location>
</feature>
<feature type="binding site" evidence="14 16">
    <location>
        <position position="476"/>
    </location>
    <ligand>
        <name>Zn(2+)</name>
        <dbReference type="ChEBI" id="CHEBI:29105"/>
        <note>catalytic</note>
    </ligand>
</feature>
<dbReference type="Pfam" id="PF05986">
    <property type="entry name" value="ADAMTS_spacer1"/>
    <property type="match status" value="1"/>
</dbReference>
<dbReference type="Pfam" id="PF01421">
    <property type="entry name" value="Reprolysin"/>
    <property type="match status" value="1"/>
</dbReference>
<evidence type="ECO:0000256" key="18">
    <source>
        <dbReference type="SAM" id="SignalP"/>
    </source>
</evidence>
<reference evidence="21 22" key="1">
    <citation type="journal article" date="2017" name="Nat. Ecol. Evol.">
        <title>Scallop genome provides insights into evolution of bilaterian karyotype and development.</title>
        <authorList>
            <person name="Wang S."/>
            <person name="Zhang J."/>
            <person name="Jiao W."/>
            <person name="Li J."/>
            <person name="Xun X."/>
            <person name="Sun Y."/>
            <person name="Guo X."/>
            <person name="Huan P."/>
            <person name="Dong B."/>
            <person name="Zhang L."/>
            <person name="Hu X."/>
            <person name="Sun X."/>
            <person name="Wang J."/>
            <person name="Zhao C."/>
            <person name="Wang Y."/>
            <person name="Wang D."/>
            <person name="Huang X."/>
            <person name="Wang R."/>
            <person name="Lv J."/>
            <person name="Li Y."/>
            <person name="Zhang Z."/>
            <person name="Liu B."/>
            <person name="Lu W."/>
            <person name="Hui Y."/>
            <person name="Liang J."/>
            <person name="Zhou Z."/>
            <person name="Hou R."/>
            <person name="Li X."/>
            <person name="Liu Y."/>
            <person name="Li H."/>
            <person name="Ning X."/>
            <person name="Lin Y."/>
            <person name="Zhao L."/>
            <person name="Xing Q."/>
            <person name="Dou J."/>
            <person name="Li Y."/>
            <person name="Mao J."/>
            <person name="Guo H."/>
            <person name="Dou H."/>
            <person name="Li T."/>
            <person name="Mu C."/>
            <person name="Jiang W."/>
            <person name="Fu Q."/>
            <person name="Fu X."/>
            <person name="Miao Y."/>
            <person name="Liu J."/>
            <person name="Yu Q."/>
            <person name="Li R."/>
            <person name="Liao H."/>
            <person name="Li X."/>
            <person name="Kong Y."/>
            <person name="Jiang Z."/>
            <person name="Chourrout D."/>
            <person name="Li R."/>
            <person name="Bao Z."/>
        </authorList>
    </citation>
    <scope>NUCLEOTIDE SEQUENCE [LARGE SCALE GENOMIC DNA]</scope>
    <source>
        <strain evidence="21 22">PY_sf001</strain>
    </source>
</reference>
<feature type="disulfide bond" evidence="15">
    <location>
        <begin position="572"/>
        <end position="594"/>
    </location>
</feature>
<evidence type="ECO:0000256" key="1">
    <source>
        <dbReference type="ARBA" id="ARBA00004498"/>
    </source>
</evidence>
<feature type="domain" description="PLAC" evidence="20">
    <location>
        <begin position="1222"/>
        <end position="1259"/>
    </location>
</feature>
<accession>A0A210R5S7</accession>
<feature type="signal peptide" evidence="18">
    <location>
        <begin position="1"/>
        <end position="20"/>
    </location>
</feature>
<feature type="active site" evidence="13 16">
    <location>
        <position position="477"/>
    </location>
</feature>
<evidence type="ECO:0000256" key="8">
    <source>
        <dbReference type="ARBA" id="ARBA00022801"/>
    </source>
</evidence>
<dbReference type="OrthoDB" id="10035764at2759"/>
<dbReference type="InterPro" id="IPR000884">
    <property type="entry name" value="TSP1_rpt"/>
</dbReference>
<feature type="disulfide bond" evidence="15">
    <location>
        <begin position="409"/>
        <end position="460"/>
    </location>
</feature>
<keyword evidence="7" id="KW-0677">Repeat</keyword>
<protein>
    <submittedName>
        <fullName evidence="21">A disintegrin and metalloproteinase with thrombospondin motifs 18</fullName>
    </submittedName>
</protein>
<comment type="subcellular location">
    <subcellularLocation>
        <location evidence="1">Secreted</location>
        <location evidence="1">Extracellular space</location>
        <location evidence="1">Extracellular matrix</location>
    </subcellularLocation>
</comment>
<dbReference type="InterPro" id="IPR001590">
    <property type="entry name" value="Peptidase_M12B"/>
</dbReference>
<dbReference type="SUPFAM" id="SSF82895">
    <property type="entry name" value="TSP-1 type 1 repeat"/>
    <property type="match status" value="5"/>
</dbReference>
<dbReference type="Gene3D" id="2.60.120.830">
    <property type="match status" value="1"/>
</dbReference>
<feature type="disulfide bond" evidence="15">
    <location>
        <begin position="435"/>
        <end position="442"/>
    </location>
</feature>
<evidence type="ECO:0000256" key="17">
    <source>
        <dbReference type="SAM" id="MobiDB-lite"/>
    </source>
</evidence>
<dbReference type="InterPro" id="IPR036383">
    <property type="entry name" value="TSP1_rpt_sf"/>
</dbReference>
<dbReference type="Pfam" id="PF00090">
    <property type="entry name" value="TSP_1"/>
    <property type="match status" value="1"/>
</dbReference>
<dbReference type="FunFam" id="2.20.100.10:FF:000007">
    <property type="entry name" value="Thrombospondin 1"/>
    <property type="match status" value="1"/>
</dbReference>
<feature type="region of interest" description="Disordered" evidence="17">
    <location>
        <begin position="292"/>
        <end position="330"/>
    </location>
</feature>
<keyword evidence="11 15" id="KW-1015">Disulfide bond</keyword>
<dbReference type="Pfam" id="PF19236">
    <property type="entry name" value="ADAMTS_CR_3"/>
    <property type="match status" value="1"/>
</dbReference>
<evidence type="ECO:0000256" key="16">
    <source>
        <dbReference type="PROSITE-ProRule" id="PRU00276"/>
    </source>
</evidence>
<keyword evidence="9 14" id="KW-0862">Zinc</keyword>
<feature type="compositionally biased region" description="Polar residues" evidence="17">
    <location>
        <begin position="230"/>
        <end position="246"/>
    </location>
</feature>
<dbReference type="InterPro" id="IPR041645">
    <property type="entry name" value="ADAMTS_CR_2"/>
</dbReference>
<feature type="disulfide bond" evidence="15">
    <location>
        <begin position="657"/>
        <end position="669"/>
    </location>
</feature>
<feature type="binding site" evidence="14">
    <location>
        <position position="536"/>
    </location>
    <ligand>
        <name>Ca(2+)</name>
        <dbReference type="ChEBI" id="CHEBI:29108"/>
        <label>1</label>
    </ligand>
</feature>
<keyword evidence="8" id="KW-0378">Hydrolase</keyword>
<evidence type="ECO:0000256" key="13">
    <source>
        <dbReference type="PIRSR" id="PIRSR613273-1"/>
    </source>
</evidence>
<dbReference type="Gene3D" id="3.40.1620.60">
    <property type="match status" value="1"/>
</dbReference>
<evidence type="ECO:0000256" key="7">
    <source>
        <dbReference type="ARBA" id="ARBA00022737"/>
    </source>
</evidence>
<dbReference type="Pfam" id="PF19030">
    <property type="entry name" value="TSP1_ADAMTS"/>
    <property type="match status" value="5"/>
</dbReference>
<dbReference type="GO" id="GO:0031012">
    <property type="term" value="C:extracellular matrix"/>
    <property type="evidence" value="ECO:0007669"/>
    <property type="project" value="TreeGrafter"/>
</dbReference>
<evidence type="ECO:0000256" key="4">
    <source>
        <dbReference type="ARBA" id="ARBA00022670"/>
    </source>
</evidence>
<dbReference type="SMART" id="SM00209">
    <property type="entry name" value="TSP1"/>
    <property type="match status" value="6"/>
</dbReference>
<dbReference type="InterPro" id="IPR024079">
    <property type="entry name" value="MetalloPept_cat_dom_sf"/>
</dbReference>
<feature type="region of interest" description="Disordered" evidence="17">
    <location>
        <begin position="212"/>
        <end position="270"/>
    </location>
</feature>
<proteinExistence type="predicted"/>
<feature type="binding site" evidence="14 16">
    <location>
        <position position="480"/>
    </location>
    <ligand>
        <name>Zn(2+)</name>
        <dbReference type="ChEBI" id="CHEBI:29105"/>
        <note>catalytic</note>
    </ligand>
</feature>
<dbReference type="InterPro" id="IPR002870">
    <property type="entry name" value="Peptidase_M12B_N"/>
</dbReference>
<dbReference type="FunFam" id="2.20.100.10:FF:000005">
    <property type="entry name" value="ADAM metallopeptidase with thrombospondin type 1 motif 9"/>
    <property type="match status" value="2"/>
</dbReference>
<keyword evidence="5 14" id="KW-0479">Metal-binding</keyword>
<evidence type="ECO:0000256" key="9">
    <source>
        <dbReference type="ARBA" id="ARBA00022833"/>
    </source>
</evidence>
<dbReference type="InterPro" id="IPR050439">
    <property type="entry name" value="ADAMTS_ADAMTS-like"/>
</dbReference>
<evidence type="ECO:0000259" key="19">
    <source>
        <dbReference type="PROSITE" id="PS50215"/>
    </source>
</evidence>
<evidence type="ECO:0000256" key="5">
    <source>
        <dbReference type="ARBA" id="ARBA00022723"/>
    </source>
</evidence>
<feature type="binding site" evidence="14">
    <location>
        <position position="336"/>
    </location>
    <ligand>
        <name>Ca(2+)</name>
        <dbReference type="ChEBI" id="CHEBI:29108"/>
        <label>2</label>
    </ligand>
</feature>
<dbReference type="PANTHER" id="PTHR13723">
    <property type="entry name" value="ADAMTS A DISINTEGRIN AND METALLOPROTEASE WITH THROMBOSPONDIN MOTIFS PROTEASE"/>
    <property type="match status" value="1"/>
</dbReference>
<feature type="disulfide bond" evidence="15">
    <location>
        <begin position="582"/>
        <end position="613"/>
    </location>
</feature>
<feature type="disulfide bond" evidence="15">
    <location>
        <begin position="646"/>
        <end position="684"/>
    </location>
</feature>
<feature type="domain" description="Peptidase M12B" evidence="19">
    <location>
        <begin position="333"/>
        <end position="538"/>
    </location>
</feature>
<dbReference type="Gene3D" id="3.40.390.10">
    <property type="entry name" value="Collagenase (Catalytic Domain)"/>
    <property type="match status" value="1"/>
</dbReference>
<dbReference type="Pfam" id="PF01562">
    <property type="entry name" value="Pep_M12B_propep"/>
    <property type="match status" value="1"/>
</dbReference>
<feature type="compositionally biased region" description="Basic and acidic residues" evidence="17">
    <location>
        <begin position="247"/>
        <end position="270"/>
    </location>
</feature>
<dbReference type="Proteomes" id="UP000242188">
    <property type="component" value="Unassembled WGS sequence"/>
</dbReference>
<dbReference type="GO" id="GO:0007229">
    <property type="term" value="P:integrin-mediated signaling pathway"/>
    <property type="evidence" value="ECO:0007669"/>
    <property type="project" value="UniProtKB-KW"/>
</dbReference>
<dbReference type="Pfam" id="PF08686">
    <property type="entry name" value="PLAC"/>
    <property type="match status" value="1"/>
</dbReference>
<dbReference type="EMBL" id="NEDP02000210">
    <property type="protein sequence ID" value="OWF56393.1"/>
    <property type="molecule type" value="Genomic_DNA"/>
</dbReference>
<dbReference type="PRINTS" id="PR01857">
    <property type="entry name" value="ADAMTSFAMILY"/>
</dbReference>
<dbReference type="PANTHER" id="PTHR13723:SF293">
    <property type="entry name" value="A DISINTEGRIN AND METALLOPROTEINASE WITH THROMBOSPONDIN MOTIFS 18"/>
    <property type="match status" value="1"/>
</dbReference>
<dbReference type="Gene3D" id="2.20.100.10">
    <property type="entry name" value="Thrombospondin type-1 (TSP1) repeat"/>
    <property type="match status" value="5"/>
</dbReference>
<dbReference type="PROSITE" id="PS50092">
    <property type="entry name" value="TSP1"/>
    <property type="match status" value="5"/>
</dbReference>
<evidence type="ECO:0000256" key="15">
    <source>
        <dbReference type="PIRSR" id="PIRSR613273-3"/>
    </source>
</evidence>
<feature type="disulfide bond" evidence="15">
    <location>
        <begin position="454"/>
        <end position="533"/>
    </location>
</feature>
<dbReference type="FunFam" id="3.40.390.10:FF:000001">
    <property type="entry name" value="A disintegrin and metalloproteinase with thrombospondin motifs 1"/>
    <property type="match status" value="1"/>
</dbReference>
<dbReference type="InterPro" id="IPR045371">
    <property type="entry name" value="ADAMTS_CR_3"/>
</dbReference>
<evidence type="ECO:0000259" key="20">
    <source>
        <dbReference type="PROSITE" id="PS50900"/>
    </source>
</evidence>
<feature type="disulfide bond" evidence="15">
    <location>
        <begin position="607"/>
        <end position="618"/>
    </location>
</feature>
<organism evidence="21 22">
    <name type="scientific">Mizuhopecten yessoensis</name>
    <name type="common">Japanese scallop</name>
    <name type="synonym">Patinopecten yessoensis</name>
    <dbReference type="NCBI Taxonomy" id="6573"/>
    <lineage>
        <taxon>Eukaryota</taxon>
        <taxon>Metazoa</taxon>
        <taxon>Spiralia</taxon>
        <taxon>Lophotrochozoa</taxon>
        <taxon>Mollusca</taxon>
        <taxon>Bivalvia</taxon>
        <taxon>Autobranchia</taxon>
        <taxon>Pteriomorphia</taxon>
        <taxon>Pectinida</taxon>
        <taxon>Pectinoidea</taxon>
        <taxon>Pectinidae</taxon>
        <taxon>Mizuhopecten</taxon>
    </lineage>
</organism>
<dbReference type="Pfam" id="PF17771">
    <property type="entry name" value="ADAMTS_CR_2"/>
    <property type="match status" value="1"/>
</dbReference>
<evidence type="ECO:0000256" key="6">
    <source>
        <dbReference type="ARBA" id="ARBA00022729"/>
    </source>
</evidence>
<evidence type="ECO:0000313" key="21">
    <source>
        <dbReference type="EMBL" id="OWF56393.1"/>
    </source>
</evidence>
<comment type="caution">
    <text evidence="16">Lacks conserved residue(s) required for the propagation of feature annotation.</text>
</comment>
<dbReference type="AlphaFoldDB" id="A0A210R5S7"/>
<dbReference type="InterPro" id="IPR013273">
    <property type="entry name" value="ADAMTS/ADAMTS-like"/>
</dbReference>
<sequence>MWELDRVLAALLCMIHICRSAAHENSGSPQFLPTDYRLAHIILVNSEGRFISHWTSDSHRLHLADRHRRSVELDNHLYLNITSGNETFHLKLYPNSHLLAPGFKVYLRHGSNVTSSMETESSLHTDDCMYRGDVTSHSSTAAVALCRGVTGVLQLPDEDYVIEPMAEHLYIKNTSTSPHHRHGHHHHHGYGQPHVLYKKSALQGHEPIYYEAQKHDQYLKPTRTKRSSDSKNLQENLSHDQQQQESLSHDQRHQERLSRERQRQERLLHHDRQHRERLLYDRRRQEMLLRARRQQERSRAANARRQQDSLSNTKRQQGSSSSDRRRQEFSRTKTVETLVVVDQHVYVKHGRQNVTTYVLSMFNMVSQLFLDDSLGYKVNIVLVGLIIMDGSEPGLTISHNADKTLNSFCQWQAVIGGKRHRQHDHAILLTGLDICALRNAPCNTLGFAPVKGMCNRLRSCSVTEDSGLATAFTIAHEIGHNFGMLHDGTDNMCRPHTGTIMSPTLSSKSGIFKWSQCSRNYLHRFFNTIQSSCLVDEPQAVAELKFPDKLPGEIFNADTQCQWQFGKHASLCIFDFGKREICQKLWCYKGGMMCETKFLPAADGTSCGAGKWCRQGKCETYGVQGPLPVNGQWSAWSEWSACSRTCGGGVKSRKRQCNDPLPQYGGEPCKGNDSMSKLCNLQSCGENSADFRGVQCKGYDDKAFRGWHYKWKPYKRIFDVQDQCKLYCQANGYNFFYALAKQVVDGTRCNDYSNDICVQGQCRSVGCDLVIGSPAKKDICGVCMGDNSTCNVFEGIYESQPERNRYFPIVVIPKGARSIVLRETSLSTNYLALRNIFGKYYLNGDWHLSTEGSYMVGGARFIYKRSYREPERLESGGPLSEDIVLELLSQGVNPGISYQYAMPKVLPTVFAVPHNHTWSVKLTHCSELCAGGVQTSTAHCYREDGEEVNPRLCDPKSRPHTGVSSCNVKPCTPRWFTEPWGDCTKSCGGGKQKRRVFCRQKISQKEDRRVSKRRCDKNIRPAKKIACNTQECPPAWHMKKWSECSTTCGPGTKTREVTCRSRTSRGPIDLPTTMCQHQPAVATTRKCQVTKCPPIITYQWIVSSWAECSTTCGSGVRTRQLKCGKQKNGRGWKMESTAKCRDVIPPDIPLKEECQLLACPVEEHPFWFSSPWSQCSVTCGAGIQTRLVHCMDKQTQGLASGCPASTKPLSRRRCQTTTCPTPDPLCIDQFQWCHLVPKHDICNHHFYGRKCCLSCKAKS</sequence>
<dbReference type="SUPFAM" id="SSF55486">
    <property type="entry name" value="Metalloproteases ('zincins'), catalytic domain"/>
    <property type="match status" value="1"/>
</dbReference>
<keyword evidence="3" id="KW-0272">Extracellular matrix</keyword>
<feature type="binding site" evidence="14">
    <location>
        <position position="533"/>
    </location>
    <ligand>
        <name>Ca(2+)</name>
        <dbReference type="ChEBI" id="CHEBI:29108"/>
        <label>1</label>
    </ligand>
</feature>
<feature type="chain" id="PRO_5012374522" evidence="18">
    <location>
        <begin position="21"/>
        <end position="1259"/>
    </location>
</feature>